<evidence type="ECO:0000259" key="1">
    <source>
        <dbReference type="PROSITE" id="PS50943"/>
    </source>
</evidence>
<dbReference type="SUPFAM" id="SSF47413">
    <property type="entry name" value="lambda repressor-like DNA-binding domains"/>
    <property type="match status" value="1"/>
</dbReference>
<name>A0A951QIC6_9CYAN</name>
<sequence length="230" mass="25792">MSNTDFTNQLQSLMQLVGISSFKALSRATGVSERQLLRLRRGEVEQIRVDVLLKLSQKLQISLSELVETFSSPDLEKKEIFRTQDTLSGDLTTGLKIELLNEIADLKVEYERSRHELSQQRSSLLSEFQQSSFGLLESLLTQFPTAAQKARENPQLEAVKILPLVEKPLEKLLLAWGIEAIASIGSEVPYDPALHQLMEGKSQLGEAVKVRYAGYRQGNKLLNRAKVSPV</sequence>
<proteinExistence type="predicted"/>
<evidence type="ECO:0000313" key="3">
    <source>
        <dbReference type="Proteomes" id="UP000729701"/>
    </source>
</evidence>
<dbReference type="Proteomes" id="UP000729701">
    <property type="component" value="Unassembled WGS sequence"/>
</dbReference>
<dbReference type="InterPro" id="IPR010982">
    <property type="entry name" value="Lambda_DNA-bd_dom_sf"/>
</dbReference>
<evidence type="ECO:0000313" key="2">
    <source>
        <dbReference type="EMBL" id="MBW4666994.1"/>
    </source>
</evidence>
<dbReference type="CDD" id="cd00093">
    <property type="entry name" value="HTH_XRE"/>
    <property type="match status" value="1"/>
</dbReference>
<organism evidence="2 3">
    <name type="scientific">Cyanomargarita calcarea GSE-NOS-MK-12-04C</name>
    <dbReference type="NCBI Taxonomy" id="2839659"/>
    <lineage>
        <taxon>Bacteria</taxon>
        <taxon>Bacillati</taxon>
        <taxon>Cyanobacteriota</taxon>
        <taxon>Cyanophyceae</taxon>
        <taxon>Nostocales</taxon>
        <taxon>Cyanomargaritaceae</taxon>
        <taxon>Cyanomargarita</taxon>
    </lineage>
</organism>
<dbReference type="AlphaFoldDB" id="A0A951QIC6"/>
<comment type="caution">
    <text evidence="2">The sequence shown here is derived from an EMBL/GenBank/DDBJ whole genome shotgun (WGS) entry which is preliminary data.</text>
</comment>
<dbReference type="Gene3D" id="1.10.260.40">
    <property type="entry name" value="lambda repressor-like DNA-binding domains"/>
    <property type="match status" value="1"/>
</dbReference>
<gene>
    <name evidence="2" type="ORF">KME60_05995</name>
</gene>
<reference evidence="2" key="1">
    <citation type="submission" date="2021-05" db="EMBL/GenBank/DDBJ databases">
        <authorList>
            <person name="Pietrasiak N."/>
            <person name="Ward R."/>
            <person name="Stajich J.E."/>
            <person name="Kurbessoian T."/>
        </authorList>
    </citation>
    <scope>NUCLEOTIDE SEQUENCE</scope>
    <source>
        <strain evidence="2">GSE-NOS-MK-12-04C</strain>
    </source>
</reference>
<dbReference type="Pfam" id="PF13443">
    <property type="entry name" value="HTH_26"/>
    <property type="match status" value="1"/>
</dbReference>
<reference evidence="2" key="2">
    <citation type="journal article" date="2022" name="Microbiol. Resour. Announc.">
        <title>Metagenome Sequencing to Explore Phylogenomics of Terrestrial Cyanobacteria.</title>
        <authorList>
            <person name="Ward R.D."/>
            <person name="Stajich J.E."/>
            <person name="Johansen J.R."/>
            <person name="Huntemann M."/>
            <person name="Clum A."/>
            <person name="Foster B."/>
            <person name="Foster B."/>
            <person name="Roux S."/>
            <person name="Palaniappan K."/>
            <person name="Varghese N."/>
            <person name="Mukherjee S."/>
            <person name="Reddy T.B.K."/>
            <person name="Daum C."/>
            <person name="Copeland A."/>
            <person name="Chen I.A."/>
            <person name="Ivanova N.N."/>
            <person name="Kyrpides N.C."/>
            <person name="Shapiro N."/>
            <person name="Eloe-Fadrosh E.A."/>
            <person name="Pietrasiak N."/>
        </authorList>
    </citation>
    <scope>NUCLEOTIDE SEQUENCE</scope>
    <source>
        <strain evidence="2">GSE-NOS-MK-12-04C</strain>
    </source>
</reference>
<protein>
    <submittedName>
        <fullName evidence="2">Helix-turn-helix transcriptional regulator</fullName>
    </submittedName>
</protein>
<dbReference type="EMBL" id="JAHHGZ010000005">
    <property type="protein sequence ID" value="MBW4666994.1"/>
    <property type="molecule type" value="Genomic_DNA"/>
</dbReference>
<dbReference type="InterPro" id="IPR001387">
    <property type="entry name" value="Cro/C1-type_HTH"/>
</dbReference>
<dbReference type="SMART" id="SM00530">
    <property type="entry name" value="HTH_XRE"/>
    <property type="match status" value="1"/>
</dbReference>
<accession>A0A951QIC6</accession>
<feature type="domain" description="HTH cro/C1-type" evidence="1">
    <location>
        <begin position="23"/>
        <end position="66"/>
    </location>
</feature>
<dbReference type="GO" id="GO:0003677">
    <property type="term" value="F:DNA binding"/>
    <property type="evidence" value="ECO:0007669"/>
    <property type="project" value="InterPro"/>
</dbReference>
<dbReference type="PROSITE" id="PS50943">
    <property type="entry name" value="HTH_CROC1"/>
    <property type="match status" value="1"/>
</dbReference>